<protein>
    <submittedName>
        <fullName evidence="7">Uncharacterized protein</fullName>
    </submittedName>
</protein>
<dbReference type="EMBL" id="RCMI01000372">
    <property type="protein sequence ID" value="KAG2914490.1"/>
    <property type="molecule type" value="Genomic_DNA"/>
</dbReference>
<dbReference type="Proteomes" id="UP000736787">
    <property type="component" value="Unassembled WGS sequence"/>
</dbReference>
<dbReference type="OrthoDB" id="89860at2759"/>
<sequence>MHFVSNWTWRQLRARENRVIADPVEETRPLQKYRTSIGFCANHRVDDDPILRYTTSARPGGTDGENGDSELAKKNGLQIDSVVVEEVAEFVLRLVVGRLCDSELLFHALKSDVGFSQVYTVFSELKSLPDSRHPPGSDGATASR</sequence>
<dbReference type="EMBL" id="JAENGZ010000585">
    <property type="protein sequence ID" value="KAG6956808.1"/>
    <property type="molecule type" value="Genomic_DNA"/>
</dbReference>
<gene>
    <name evidence="6" type="ORF">JG687_00010382</name>
    <name evidence="7" type="ORF">PC110_g3965</name>
    <name evidence="1" type="ORF">PC113_g12666</name>
    <name evidence="2" type="ORF">PC115_g11668</name>
    <name evidence="3" type="ORF">PC117_g12936</name>
    <name evidence="4" type="ORF">PC118_g12252</name>
    <name evidence="5" type="ORF">PC129_g6879</name>
</gene>
<evidence type="ECO:0000313" key="4">
    <source>
        <dbReference type="EMBL" id="KAG2978480.1"/>
    </source>
</evidence>
<evidence type="ECO:0000313" key="6">
    <source>
        <dbReference type="EMBL" id="KAG6956808.1"/>
    </source>
</evidence>
<evidence type="ECO:0000313" key="5">
    <source>
        <dbReference type="EMBL" id="KAG3222410.1"/>
    </source>
</evidence>
<dbReference type="VEuPathDB" id="FungiDB:PC110_g3965"/>
<dbReference type="Proteomes" id="UP000774804">
    <property type="component" value="Unassembled WGS sequence"/>
</dbReference>
<reference evidence="1" key="2">
    <citation type="submission" date="2018-10" db="EMBL/GenBank/DDBJ databases">
        <title>Effector identification in a new, highly contiguous assembly of the strawberry crown rot pathogen Phytophthora cactorum.</title>
        <authorList>
            <person name="Armitage A.D."/>
            <person name="Nellist C.F."/>
            <person name="Bates H."/>
            <person name="Vickerstaff R.J."/>
            <person name="Harrison R.J."/>
        </authorList>
    </citation>
    <scope>NUCLEOTIDE SEQUENCE</scope>
    <source>
        <strain evidence="1">15-7</strain>
        <strain evidence="2">4032</strain>
        <strain evidence="3">4040</strain>
        <strain evidence="4">P415</strain>
        <strain evidence="5">P421</strain>
    </source>
</reference>
<organism evidence="7 8">
    <name type="scientific">Phytophthora cactorum</name>
    <dbReference type="NCBI Taxonomy" id="29920"/>
    <lineage>
        <taxon>Eukaryota</taxon>
        <taxon>Sar</taxon>
        <taxon>Stramenopiles</taxon>
        <taxon>Oomycota</taxon>
        <taxon>Peronosporomycetes</taxon>
        <taxon>Peronosporales</taxon>
        <taxon>Peronosporaceae</taxon>
        <taxon>Phytophthora</taxon>
    </lineage>
</organism>
<dbReference type="Proteomes" id="UP000688947">
    <property type="component" value="Unassembled WGS sequence"/>
</dbReference>
<accession>A0A329SW63</accession>
<dbReference type="AlphaFoldDB" id="A0A329SW63"/>
<comment type="caution">
    <text evidence="7">The sequence shown here is derived from an EMBL/GenBank/DDBJ whole genome shotgun (WGS) entry which is preliminary data.</text>
</comment>
<dbReference type="Proteomes" id="UP000251314">
    <property type="component" value="Unassembled WGS sequence"/>
</dbReference>
<evidence type="ECO:0000313" key="3">
    <source>
        <dbReference type="EMBL" id="KAG2933148.1"/>
    </source>
</evidence>
<dbReference type="Proteomes" id="UP000760860">
    <property type="component" value="Unassembled WGS sequence"/>
</dbReference>
<name>A0A329SW63_9STRA</name>
<keyword evidence="8" id="KW-1185">Reference proteome</keyword>
<evidence type="ECO:0000313" key="7">
    <source>
        <dbReference type="EMBL" id="RAW39802.1"/>
    </source>
</evidence>
<reference evidence="7 8" key="1">
    <citation type="submission" date="2018-01" db="EMBL/GenBank/DDBJ databases">
        <title>Draft genome of the strawberry crown rot pathogen Phytophthora cactorum.</title>
        <authorList>
            <person name="Armitage A.D."/>
            <person name="Lysoe E."/>
            <person name="Nellist C.F."/>
            <person name="Harrison R.J."/>
            <person name="Brurberg M.B."/>
        </authorList>
    </citation>
    <scope>NUCLEOTIDE SEQUENCE [LARGE SCALE GENOMIC DNA]</scope>
    <source>
        <strain evidence="7 8">10300</strain>
    </source>
</reference>
<dbReference type="EMBL" id="RCML01000389">
    <property type="protein sequence ID" value="KAG2978480.1"/>
    <property type="molecule type" value="Genomic_DNA"/>
</dbReference>
<evidence type="ECO:0000313" key="2">
    <source>
        <dbReference type="EMBL" id="KAG2914490.1"/>
    </source>
</evidence>
<evidence type="ECO:0000313" key="1">
    <source>
        <dbReference type="EMBL" id="KAG2855168.1"/>
    </source>
</evidence>
<dbReference type="Proteomes" id="UP000735874">
    <property type="component" value="Unassembled WGS sequence"/>
</dbReference>
<reference evidence="6" key="3">
    <citation type="submission" date="2021-01" db="EMBL/GenBank/DDBJ databases">
        <title>Phytophthora aleatoria, a newly-described species from Pinus radiata is distinct from Phytophthora cactorum isolates based on comparative genomics.</title>
        <authorList>
            <person name="Mcdougal R."/>
            <person name="Panda P."/>
            <person name="Williams N."/>
            <person name="Studholme D.J."/>
        </authorList>
    </citation>
    <scope>NUCLEOTIDE SEQUENCE</scope>
    <source>
        <strain evidence="6">NZFS 3830</strain>
    </source>
</reference>
<dbReference type="EMBL" id="RCMK01000367">
    <property type="protein sequence ID" value="KAG2933148.1"/>
    <property type="molecule type" value="Genomic_DNA"/>
</dbReference>
<dbReference type="EMBL" id="MJFZ01000059">
    <property type="protein sequence ID" value="RAW39802.1"/>
    <property type="molecule type" value="Genomic_DNA"/>
</dbReference>
<evidence type="ECO:0000313" key="8">
    <source>
        <dbReference type="Proteomes" id="UP000251314"/>
    </source>
</evidence>
<dbReference type="STRING" id="29920.A0A329SW63"/>
<proteinExistence type="predicted"/>
<dbReference type="EMBL" id="RCMV01000182">
    <property type="protein sequence ID" value="KAG3222410.1"/>
    <property type="molecule type" value="Genomic_DNA"/>
</dbReference>
<dbReference type="Proteomes" id="UP000697107">
    <property type="component" value="Unassembled WGS sequence"/>
</dbReference>
<dbReference type="EMBL" id="RCMG01000389">
    <property type="protein sequence ID" value="KAG2855168.1"/>
    <property type="molecule type" value="Genomic_DNA"/>
</dbReference>